<keyword evidence="3" id="KW-0238">DNA-binding</keyword>
<dbReference type="Pfam" id="PF08281">
    <property type="entry name" value="Sigma70_r4_2"/>
    <property type="match status" value="1"/>
</dbReference>
<sequence>MTKEEEELMLSLLLRKWKELKIMKLTSYEEHKKHTFDSYCKKTLKNEVINIQRQLQRQREVEVSFTTLSNFEPQELAVIDDYVLEGYYFQVLGYEVILKNEELIRSLCHLSDKKREVILLSYFLNMTDKEVGKILGRARSTVQYQRKKALEELKQRLEGNDDGSKSIDFS</sequence>
<evidence type="ECO:0000256" key="1">
    <source>
        <dbReference type="ARBA" id="ARBA00023015"/>
    </source>
</evidence>
<evidence type="ECO:0000313" key="6">
    <source>
        <dbReference type="EMBL" id="MFD1065484.1"/>
    </source>
</evidence>
<organism evidence="6 7">
    <name type="scientific">Oceanobacillus locisalsi</name>
    <dbReference type="NCBI Taxonomy" id="546107"/>
    <lineage>
        <taxon>Bacteria</taxon>
        <taxon>Bacillati</taxon>
        <taxon>Bacillota</taxon>
        <taxon>Bacilli</taxon>
        <taxon>Bacillales</taxon>
        <taxon>Bacillaceae</taxon>
        <taxon>Oceanobacillus</taxon>
    </lineage>
</organism>
<feature type="domain" description="RNA polymerase sigma factor 70 region 4 type 2" evidence="5">
    <location>
        <begin position="101"/>
        <end position="153"/>
    </location>
</feature>
<keyword evidence="7" id="KW-1185">Reference proteome</keyword>
<reference evidence="7" key="1">
    <citation type="journal article" date="2019" name="Int. J. Syst. Evol. Microbiol.">
        <title>The Global Catalogue of Microorganisms (GCM) 10K type strain sequencing project: providing services to taxonomists for standard genome sequencing and annotation.</title>
        <authorList>
            <consortium name="The Broad Institute Genomics Platform"/>
            <consortium name="The Broad Institute Genome Sequencing Center for Infectious Disease"/>
            <person name="Wu L."/>
            <person name="Ma J."/>
        </authorList>
    </citation>
    <scope>NUCLEOTIDE SEQUENCE [LARGE SCALE GENOMIC DNA]</scope>
    <source>
        <strain evidence="7">CCUG 56608</strain>
    </source>
</reference>
<dbReference type="InterPro" id="IPR013249">
    <property type="entry name" value="RNA_pol_sigma70_r4_t2"/>
</dbReference>
<evidence type="ECO:0000313" key="7">
    <source>
        <dbReference type="Proteomes" id="UP001597041"/>
    </source>
</evidence>
<dbReference type="Gene3D" id="1.10.10.10">
    <property type="entry name" value="Winged helix-like DNA-binding domain superfamily/Winged helix DNA-binding domain"/>
    <property type="match status" value="1"/>
</dbReference>
<comment type="caution">
    <text evidence="6">The sequence shown here is derived from an EMBL/GenBank/DDBJ whole genome shotgun (WGS) entry which is preliminary data.</text>
</comment>
<dbReference type="PANTHER" id="PTHR30385">
    <property type="entry name" value="SIGMA FACTOR F FLAGELLAR"/>
    <property type="match status" value="1"/>
</dbReference>
<evidence type="ECO:0000256" key="4">
    <source>
        <dbReference type="ARBA" id="ARBA00023163"/>
    </source>
</evidence>
<keyword evidence="2" id="KW-0731">Sigma factor</keyword>
<evidence type="ECO:0000256" key="2">
    <source>
        <dbReference type="ARBA" id="ARBA00023082"/>
    </source>
</evidence>
<protein>
    <submittedName>
        <fullName evidence="6">RNA polymerase sigma factor</fullName>
    </submittedName>
</protein>
<dbReference type="NCBIfam" id="TIGR02937">
    <property type="entry name" value="sigma70-ECF"/>
    <property type="match status" value="1"/>
</dbReference>
<dbReference type="InterPro" id="IPR036388">
    <property type="entry name" value="WH-like_DNA-bd_sf"/>
</dbReference>
<dbReference type="EMBL" id="JBHTKK010000004">
    <property type="protein sequence ID" value="MFD1065484.1"/>
    <property type="molecule type" value="Genomic_DNA"/>
</dbReference>
<dbReference type="SUPFAM" id="SSF88659">
    <property type="entry name" value="Sigma3 and sigma4 domains of RNA polymerase sigma factors"/>
    <property type="match status" value="1"/>
</dbReference>
<dbReference type="Proteomes" id="UP001597041">
    <property type="component" value="Unassembled WGS sequence"/>
</dbReference>
<evidence type="ECO:0000259" key="5">
    <source>
        <dbReference type="Pfam" id="PF08281"/>
    </source>
</evidence>
<name>A0ABW3NCT5_9BACI</name>
<dbReference type="RefSeq" id="WP_379591192.1">
    <property type="nucleotide sequence ID" value="NZ_JBHTKK010000004.1"/>
</dbReference>
<dbReference type="InterPro" id="IPR013324">
    <property type="entry name" value="RNA_pol_sigma_r3/r4-like"/>
</dbReference>
<evidence type="ECO:0000256" key="3">
    <source>
        <dbReference type="ARBA" id="ARBA00023125"/>
    </source>
</evidence>
<proteinExistence type="predicted"/>
<accession>A0ABW3NCT5</accession>
<gene>
    <name evidence="6" type="ORF">ACFQ19_05555</name>
</gene>
<dbReference type="InterPro" id="IPR014284">
    <property type="entry name" value="RNA_pol_sigma-70_dom"/>
</dbReference>
<keyword evidence="4" id="KW-0804">Transcription</keyword>
<keyword evidence="1" id="KW-0805">Transcription regulation</keyword>